<dbReference type="InterPro" id="IPR017853">
    <property type="entry name" value="GH"/>
</dbReference>
<dbReference type="STRING" id="48256.CLHUN_08440"/>
<dbReference type="Pfam" id="PF12799">
    <property type="entry name" value="LRR_4"/>
    <property type="match status" value="1"/>
</dbReference>
<keyword evidence="3" id="KW-0732">Signal</keyword>
<dbReference type="PANTHER" id="PTHR46652:SF3">
    <property type="entry name" value="LEUCINE-RICH REPEAT-CONTAINING PROTEIN 9"/>
    <property type="match status" value="1"/>
</dbReference>
<dbReference type="GO" id="GO:0005975">
    <property type="term" value="P:carbohydrate metabolic process"/>
    <property type="evidence" value="ECO:0007669"/>
    <property type="project" value="InterPro"/>
</dbReference>
<keyword evidence="1" id="KW-0433">Leucine-rich repeat</keyword>
<feature type="signal peptide" evidence="3">
    <location>
        <begin position="1"/>
        <end position="25"/>
    </location>
</feature>
<gene>
    <name evidence="5" type="primary">inlA</name>
    <name evidence="5" type="ORF">CLHUN_08440</name>
</gene>
<dbReference type="Gene3D" id="3.20.20.80">
    <property type="entry name" value="Glycosidases"/>
    <property type="match status" value="1"/>
</dbReference>
<dbReference type="RefSeq" id="WP_242656434.1">
    <property type="nucleotide sequence ID" value="NZ_MZGX01000004.1"/>
</dbReference>
<dbReference type="PROSITE" id="PS51450">
    <property type="entry name" value="LRR"/>
    <property type="match status" value="3"/>
</dbReference>
<dbReference type="AlphaFoldDB" id="A0A1V4SNQ5"/>
<dbReference type="InterPro" id="IPR050836">
    <property type="entry name" value="SDS22/Internalin_LRR"/>
</dbReference>
<dbReference type="SMART" id="SM00365">
    <property type="entry name" value="LRR_SD22"/>
    <property type="match status" value="5"/>
</dbReference>
<dbReference type="SUPFAM" id="SSF52058">
    <property type="entry name" value="L domain-like"/>
    <property type="match status" value="1"/>
</dbReference>
<dbReference type="Gene3D" id="3.80.10.10">
    <property type="entry name" value="Ribonuclease Inhibitor"/>
    <property type="match status" value="1"/>
</dbReference>
<name>A0A1V4SNQ5_RUMHU</name>
<accession>A0A1V4SNQ5</accession>
<keyword evidence="2" id="KW-0677">Repeat</keyword>
<dbReference type="GO" id="GO:0008061">
    <property type="term" value="F:chitin binding"/>
    <property type="evidence" value="ECO:0007669"/>
    <property type="project" value="InterPro"/>
</dbReference>
<evidence type="ECO:0000256" key="1">
    <source>
        <dbReference type="ARBA" id="ARBA00022614"/>
    </source>
</evidence>
<protein>
    <submittedName>
        <fullName evidence="5">Internalin-A</fullName>
    </submittedName>
</protein>
<evidence type="ECO:0000256" key="3">
    <source>
        <dbReference type="SAM" id="SignalP"/>
    </source>
</evidence>
<dbReference type="InterPro" id="IPR001223">
    <property type="entry name" value="Glyco_hydro18_cat"/>
</dbReference>
<dbReference type="InterPro" id="IPR032675">
    <property type="entry name" value="LRR_dom_sf"/>
</dbReference>
<dbReference type="Pfam" id="PF00704">
    <property type="entry name" value="Glyco_hydro_18"/>
    <property type="match status" value="1"/>
</dbReference>
<dbReference type="InterPro" id="IPR003591">
    <property type="entry name" value="Leu-rich_rpt_typical-subtyp"/>
</dbReference>
<evidence type="ECO:0000313" key="6">
    <source>
        <dbReference type="Proteomes" id="UP000191554"/>
    </source>
</evidence>
<sequence length="598" mass="66960">MTRKILIFLLLICLIISGFVPAASAAQGIPEKKLELHAFYPAQMTFSESSKKYIDALDSVSFAWGRMYRDLQNGVVTRLGENGNTMFYYPADYIDVLKYAKSKNKTIQLNIFSDSTNAVEILPYKEQRDRAVDAIEELLKSDVGNGSEIYFDGVVIDFEGLQNKDANGKVTVINGRDMKSWYNQFLTQLSSRLKAINKTLYVAVNPLLNYSGYDYKAIAAIADRMIIMAHDYEPVTRLNKSQVVQYSGYNSLSPIDGLAPIKKLRLALEDVKNTVDKVNQAKVMLQINFDAAQWRYSMAAANSWNKAPGSTMSIETRNTPTYQMLYDRIHNIKGKSTGMTYGYNNELQSPVLQFYDEVDHTYNIAIYEDSRSVKAKIDLVREYGLGGISLWSLANVPDFNDKTSKVYGLDVWDNIIAALPFKAPAAVGTKAAFTDKVVETAVRKQLMRTSGTIYSNELLKVYRLAIPAGVKSLADLKKLPNLEYLDVSNAKISNISNVSNLKNLRVLYLQRNTIADITPLKGLTKLEVLSLNGNRISGIGTLAGLTSLTELYIRDNLVSDYSPLANLKKLNILYLKGNKSTNYTKLNNVKKGLLEKDF</sequence>
<dbReference type="InterPro" id="IPR001611">
    <property type="entry name" value="Leu-rich_rpt"/>
</dbReference>
<dbReference type="PANTHER" id="PTHR46652">
    <property type="entry name" value="LEUCINE-RICH REPEAT AND IQ DOMAIN-CONTAINING PROTEIN 1-RELATED"/>
    <property type="match status" value="1"/>
</dbReference>
<dbReference type="PROSITE" id="PS51910">
    <property type="entry name" value="GH18_2"/>
    <property type="match status" value="1"/>
</dbReference>
<dbReference type="Gene3D" id="3.10.50.10">
    <property type="match status" value="1"/>
</dbReference>
<dbReference type="SMART" id="SM00636">
    <property type="entry name" value="Glyco_18"/>
    <property type="match status" value="1"/>
</dbReference>
<keyword evidence="6" id="KW-1185">Reference proteome</keyword>
<reference evidence="5 6" key="1">
    <citation type="submission" date="2017-03" db="EMBL/GenBank/DDBJ databases">
        <title>Genome sequence of Clostridium hungatei DSM 14427.</title>
        <authorList>
            <person name="Poehlein A."/>
            <person name="Daniel R."/>
        </authorList>
    </citation>
    <scope>NUCLEOTIDE SEQUENCE [LARGE SCALE GENOMIC DNA]</scope>
    <source>
        <strain evidence="5 6">DSM 14427</strain>
    </source>
</reference>
<feature type="chain" id="PRO_5010703933" evidence="3">
    <location>
        <begin position="26"/>
        <end position="598"/>
    </location>
</feature>
<comment type="caution">
    <text evidence="5">The sequence shown here is derived from an EMBL/GenBank/DDBJ whole genome shotgun (WGS) entry which is preliminary data.</text>
</comment>
<dbReference type="InterPro" id="IPR029070">
    <property type="entry name" value="Chitinase_insertion_sf"/>
</dbReference>
<feature type="domain" description="GH18" evidence="4">
    <location>
        <begin position="34"/>
        <end position="409"/>
    </location>
</feature>
<dbReference type="SUPFAM" id="SSF51445">
    <property type="entry name" value="(Trans)glycosidases"/>
    <property type="match status" value="1"/>
</dbReference>
<organism evidence="5 6">
    <name type="scientific">Ruminiclostridium hungatei</name>
    <name type="common">Clostridium hungatei</name>
    <dbReference type="NCBI Taxonomy" id="48256"/>
    <lineage>
        <taxon>Bacteria</taxon>
        <taxon>Bacillati</taxon>
        <taxon>Bacillota</taxon>
        <taxon>Clostridia</taxon>
        <taxon>Eubacteriales</taxon>
        <taxon>Oscillospiraceae</taxon>
        <taxon>Ruminiclostridium</taxon>
    </lineage>
</organism>
<dbReference type="InterPro" id="IPR011583">
    <property type="entry name" value="Chitinase_II/V-like_cat"/>
</dbReference>
<dbReference type="InterPro" id="IPR025875">
    <property type="entry name" value="Leu-rich_rpt_4"/>
</dbReference>
<dbReference type="EMBL" id="MZGX01000004">
    <property type="protein sequence ID" value="OPX45474.1"/>
    <property type="molecule type" value="Genomic_DNA"/>
</dbReference>
<proteinExistence type="predicted"/>
<dbReference type="SMART" id="SM00369">
    <property type="entry name" value="LRR_TYP"/>
    <property type="match status" value="4"/>
</dbReference>
<evidence type="ECO:0000256" key="2">
    <source>
        <dbReference type="ARBA" id="ARBA00022737"/>
    </source>
</evidence>
<evidence type="ECO:0000313" key="5">
    <source>
        <dbReference type="EMBL" id="OPX45474.1"/>
    </source>
</evidence>
<evidence type="ECO:0000259" key="4">
    <source>
        <dbReference type="PROSITE" id="PS51910"/>
    </source>
</evidence>
<dbReference type="Proteomes" id="UP000191554">
    <property type="component" value="Unassembled WGS sequence"/>
</dbReference>